<dbReference type="EC" id="2.7.13.3" evidence="2"/>
<evidence type="ECO:0000256" key="4">
    <source>
        <dbReference type="ARBA" id="ARBA00022679"/>
    </source>
</evidence>
<keyword evidence="7" id="KW-0812">Transmembrane</keyword>
<dbReference type="PANTHER" id="PTHR44936:SF9">
    <property type="entry name" value="SENSOR PROTEIN CREC"/>
    <property type="match status" value="1"/>
</dbReference>
<keyword evidence="5" id="KW-0418">Kinase</keyword>
<keyword evidence="7" id="KW-0472">Membrane</keyword>
<accession>A0A432ZB88</accession>
<dbReference type="SUPFAM" id="SSF55874">
    <property type="entry name" value="ATPase domain of HSP90 chaperone/DNA topoisomerase II/histidine kinase"/>
    <property type="match status" value="1"/>
</dbReference>
<keyword evidence="6" id="KW-0902">Two-component regulatory system</keyword>
<dbReference type="Gene3D" id="3.30.565.10">
    <property type="entry name" value="Histidine kinase-like ATPase, C-terminal domain"/>
    <property type="match status" value="1"/>
</dbReference>
<sequence>MIFIAIAILGLAVSFWFSASQTISHQSEKLASACGKIDKEVAQLFPSNDFRQVRVGNPDLLQQQMYRVTSTMSGTEGGFWHINSKFFGYSFPTYLGNDIKSGVPEAEKTLLSSLAQRSLEQRQITLSVQRNDSNALIGVACPVTTHEGLSAWLMQRTSLVPLSYTLLSVGLFSIILVLSVISLSRTIVFERSWYSERDRLVKQAEDETKPVPVTSGINEIQPLLMLLYQSRQKRINLERSISSLEAKLSRNHELSVVARLATSLARELQLRLKAANTDNKELVIEQIQQLLHSYINLDLRHRSHSGAEQINVKDWLQQVASYHQHNSAGDQQSINAICTEDLVLEQNYLLLRYAVDVFIMQAVTFGPKHGEVLLKAIERDNKLIIEIVDESEGLTKDEERRMFRQDDVLPEAYGKGLKPVRDALQSIGAEVSYQADGENSRFILQIPMTSD</sequence>
<reference evidence="8 9" key="1">
    <citation type="journal article" date="2011" name="Front. Microbiol.">
        <title>Genomic signatures of strain selection and enhancement in Bacillus atrophaeus var. globigii, a historical biowarfare simulant.</title>
        <authorList>
            <person name="Gibbons H.S."/>
            <person name="Broomall S.M."/>
            <person name="McNew L.A."/>
            <person name="Daligault H."/>
            <person name="Chapman C."/>
            <person name="Bruce D."/>
            <person name="Karavis M."/>
            <person name="Krepps M."/>
            <person name="McGregor P.A."/>
            <person name="Hong C."/>
            <person name="Park K.H."/>
            <person name="Akmal A."/>
            <person name="Feldman A."/>
            <person name="Lin J.S."/>
            <person name="Chang W.E."/>
            <person name="Higgs B.W."/>
            <person name="Demirev P."/>
            <person name="Lindquist J."/>
            <person name="Liem A."/>
            <person name="Fochler E."/>
            <person name="Read T.D."/>
            <person name="Tapia R."/>
            <person name="Johnson S."/>
            <person name="Bishop-Lilly K.A."/>
            <person name="Detter C."/>
            <person name="Han C."/>
            <person name="Sozhamannan S."/>
            <person name="Rosenzweig C.N."/>
            <person name="Skowronski E.W."/>
        </authorList>
    </citation>
    <scope>NUCLEOTIDE SEQUENCE [LARGE SCALE GENOMIC DNA]</scope>
    <source>
        <strain evidence="8 9">CL-SP19</strain>
    </source>
</reference>
<dbReference type="GO" id="GO:0000160">
    <property type="term" value="P:phosphorelay signal transduction system"/>
    <property type="evidence" value="ECO:0007669"/>
    <property type="project" value="UniProtKB-KW"/>
</dbReference>
<proteinExistence type="predicted"/>
<dbReference type="AlphaFoldDB" id="A0A432ZB88"/>
<evidence type="ECO:0000313" key="9">
    <source>
        <dbReference type="Proteomes" id="UP000287908"/>
    </source>
</evidence>
<protein>
    <recommendedName>
        <fullName evidence="2">histidine kinase</fullName>
        <ecNumber evidence="2">2.7.13.3</ecNumber>
    </recommendedName>
</protein>
<keyword evidence="4" id="KW-0808">Transferase</keyword>
<comment type="catalytic activity">
    <reaction evidence="1">
        <text>ATP + protein L-histidine = ADP + protein N-phospho-L-histidine.</text>
        <dbReference type="EC" id="2.7.13.3"/>
    </reaction>
</comment>
<keyword evidence="7" id="KW-1133">Transmembrane helix</keyword>
<dbReference type="OrthoDB" id="9815750at2"/>
<evidence type="ECO:0000256" key="7">
    <source>
        <dbReference type="SAM" id="Phobius"/>
    </source>
</evidence>
<gene>
    <name evidence="8" type="ORF">CWI81_09605</name>
</gene>
<dbReference type="EMBL" id="PIQF01000003">
    <property type="protein sequence ID" value="RUO75227.1"/>
    <property type="molecule type" value="Genomic_DNA"/>
</dbReference>
<evidence type="ECO:0000256" key="5">
    <source>
        <dbReference type="ARBA" id="ARBA00022777"/>
    </source>
</evidence>
<evidence type="ECO:0000313" key="8">
    <source>
        <dbReference type="EMBL" id="RUO75227.1"/>
    </source>
</evidence>
<evidence type="ECO:0000256" key="1">
    <source>
        <dbReference type="ARBA" id="ARBA00000085"/>
    </source>
</evidence>
<evidence type="ECO:0000256" key="6">
    <source>
        <dbReference type="ARBA" id="ARBA00023012"/>
    </source>
</evidence>
<evidence type="ECO:0000256" key="3">
    <source>
        <dbReference type="ARBA" id="ARBA00022553"/>
    </source>
</evidence>
<keyword evidence="3" id="KW-0597">Phosphoprotein</keyword>
<name>A0A432ZB88_9GAMM</name>
<evidence type="ECO:0000256" key="2">
    <source>
        <dbReference type="ARBA" id="ARBA00012438"/>
    </source>
</evidence>
<dbReference type="Proteomes" id="UP000287908">
    <property type="component" value="Unassembled WGS sequence"/>
</dbReference>
<dbReference type="GO" id="GO:0004673">
    <property type="term" value="F:protein histidine kinase activity"/>
    <property type="evidence" value="ECO:0007669"/>
    <property type="project" value="UniProtKB-EC"/>
</dbReference>
<dbReference type="InterPro" id="IPR036890">
    <property type="entry name" value="HATPase_C_sf"/>
</dbReference>
<feature type="transmembrane region" description="Helical" evidence="7">
    <location>
        <begin position="162"/>
        <end position="183"/>
    </location>
</feature>
<dbReference type="PANTHER" id="PTHR44936">
    <property type="entry name" value="SENSOR PROTEIN CREC"/>
    <property type="match status" value="1"/>
</dbReference>
<dbReference type="InterPro" id="IPR050980">
    <property type="entry name" value="2C_sensor_his_kinase"/>
</dbReference>
<organism evidence="8 9">
    <name type="scientific">Idiomarina seosinensis</name>
    <dbReference type="NCBI Taxonomy" id="281739"/>
    <lineage>
        <taxon>Bacteria</taxon>
        <taxon>Pseudomonadati</taxon>
        <taxon>Pseudomonadota</taxon>
        <taxon>Gammaproteobacteria</taxon>
        <taxon>Alteromonadales</taxon>
        <taxon>Idiomarinaceae</taxon>
        <taxon>Idiomarina</taxon>
    </lineage>
</organism>
<comment type="caution">
    <text evidence="8">The sequence shown here is derived from an EMBL/GenBank/DDBJ whole genome shotgun (WGS) entry which is preliminary data.</text>
</comment>
<keyword evidence="9" id="KW-1185">Reference proteome</keyword>